<reference evidence="7 8" key="1">
    <citation type="submission" date="2015-06" db="EMBL/GenBank/DDBJ databases">
        <title>Draft genome of the ant-associated black yeast Phialophora attae CBS 131958.</title>
        <authorList>
            <person name="Moreno L.F."/>
            <person name="Stielow B.J."/>
            <person name="de Hoog S."/>
            <person name="Vicente V.A."/>
            <person name="Weiss V.A."/>
            <person name="de Vries M."/>
            <person name="Cruz L.M."/>
            <person name="Souza E.M."/>
        </authorList>
    </citation>
    <scope>NUCLEOTIDE SEQUENCE [LARGE SCALE GENOMIC DNA]</scope>
    <source>
        <strain evidence="7 8">CBS 131958</strain>
    </source>
</reference>
<dbReference type="GeneID" id="28731242"/>
<dbReference type="GO" id="GO:0006696">
    <property type="term" value="P:ergosterol biosynthetic process"/>
    <property type="evidence" value="ECO:0007669"/>
    <property type="project" value="TreeGrafter"/>
</dbReference>
<keyword evidence="1" id="KW-0444">Lipid biosynthesis</keyword>
<dbReference type="Proteomes" id="UP000038010">
    <property type="component" value="Unassembled WGS sequence"/>
</dbReference>
<sequence length="465" mass="51960">MSRFTSHQQICGATVASRSRPYNEWFIDLDSSGTGLGICQRLIDDFIQVKPVTDRLTIIFTTRSASKAAATLRNLQVRLKVRYADDIHRFTLSPESVDLSDLRSVRALAQKLLASDIPCIDALVLNAGIGGWSGLNWGLAVRTILYDLRRATTWPTFKLSYVGTVTKPQLPPIHGQNADEPPLAEVFCANVFGHYMLAHWLTPLLWSCNSVRPARILWMGSLGGQPEDFRIDDFQGFKAQSPYEHTKWITDHMALTAQNEPATERYVKSFLDPTTSTLAPNQDRPRNERPSIRVIHPGIVHTAIIDLPWILMQGYALVVILARWLGSPWATATSYVAAISAVSLALAPHKQLMEMEEDEGGKAIKWGSAVNRWGTARVETSEVVGWGINGSGKPYSATWWGGPAWWMGGYVGRNHGAKDATKEDVENFVVQSAQVWKKLEELRVEWEHRLEDYDKKVSHENGSLG</sequence>
<evidence type="ECO:0000313" key="7">
    <source>
        <dbReference type="EMBL" id="KPI40754.1"/>
    </source>
</evidence>
<evidence type="ECO:0000256" key="6">
    <source>
        <dbReference type="ARBA" id="ARBA00023593"/>
    </source>
</evidence>
<dbReference type="SUPFAM" id="SSF51735">
    <property type="entry name" value="NAD(P)-binding Rossmann-fold domains"/>
    <property type="match status" value="1"/>
</dbReference>
<dbReference type="AlphaFoldDB" id="A0A0N1NZ05"/>
<dbReference type="RefSeq" id="XP_018000717.1">
    <property type="nucleotide sequence ID" value="XM_018139362.1"/>
</dbReference>
<evidence type="ECO:0000256" key="2">
    <source>
        <dbReference type="ARBA" id="ARBA00022857"/>
    </source>
</evidence>
<keyword evidence="4" id="KW-0560">Oxidoreductase</keyword>
<evidence type="ECO:0000313" key="8">
    <source>
        <dbReference type="Proteomes" id="UP000038010"/>
    </source>
</evidence>
<accession>A0A0N1NZ05</accession>
<dbReference type="GO" id="GO:0005811">
    <property type="term" value="C:lipid droplet"/>
    <property type="evidence" value="ECO:0007669"/>
    <property type="project" value="TreeGrafter"/>
</dbReference>
<dbReference type="InterPro" id="IPR036291">
    <property type="entry name" value="NAD(P)-bd_dom_sf"/>
</dbReference>
<dbReference type="GO" id="GO:0005789">
    <property type="term" value="C:endoplasmic reticulum membrane"/>
    <property type="evidence" value="ECO:0007669"/>
    <property type="project" value="TreeGrafter"/>
</dbReference>
<evidence type="ECO:0000256" key="3">
    <source>
        <dbReference type="ARBA" id="ARBA00022955"/>
    </source>
</evidence>
<evidence type="ECO:0000256" key="4">
    <source>
        <dbReference type="ARBA" id="ARBA00023002"/>
    </source>
</evidence>
<organism evidence="7 8">
    <name type="scientific">Cyphellophora attinorum</name>
    <dbReference type="NCBI Taxonomy" id="1664694"/>
    <lineage>
        <taxon>Eukaryota</taxon>
        <taxon>Fungi</taxon>
        <taxon>Dikarya</taxon>
        <taxon>Ascomycota</taxon>
        <taxon>Pezizomycotina</taxon>
        <taxon>Eurotiomycetes</taxon>
        <taxon>Chaetothyriomycetidae</taxon>
        <taxon>Chaetothyriales</taxon>
        <taxon>Cyphellophoraceae</taxon>
        <taxon>Cyphellophora</taxon>
    </lineage>
</organism>
<keyword evidence="3" id="KW-0752">Steroid biosynthesis</keyword>
<keyword evidence="8" id="KW-1185">Reference proteome</keyword>
<gene>
    <name evidence="7" type="ORF">AB675_10580</name>
</gene>
<dbReference type="STRING" id="1664694.A0A0N1NZ05"/>
<dbReference type="GO" id="GO:0000253">
    <property type="term" value="F:3-beta-hydroxysteroid 3-dehydrogenase (NADP+) activity"/>
    <property type="evidence" value="ECO:0007669"/>
    <property type="project" value="TreeGrafter"/>
</dbReference>
<dbReference type="EMBL" id="LFJN01000011">
    <property type="protein sequence ID" value="KPI40754.1"/>
    <property type="molecule type" value="Genomic_DNA"/>
</dbReference>
<dbReference type="GO" id="GO:0005741">
    <property type="term" value="C:mitochondrial outer membrane"/>
    <property type="evidence" value="ECO:0007669"/>
    <property type="project" value="TreeGrafter"/>
</dbReference>
<comment type="similarity">
    <text evidence="6">Belongs to the short-chain dehydrogenases/reductases (SDR) family. ERG27 subfamily.</text>
</comment>
<evidence type="ECO:0000256" key="5">
    <source>
        <dbReference type="ARBA" id="ARBA00023098"/>
    </source>
</evidence>
<comment type="caution">
    <text evidence="7">The sequence shown here is derived from an EMBL/GenBank/DDBJ whole genome shotgun (WGS) entry which is preliminary data.</text>
</comment>
<keyword evidence="2" id="KW-0521">NADP</keyword>
<dbReference type="PANTHER" id="PTHR43647:SF1">
    <property type="entry name" value="3-KETO-STEROID REDUCTASE ERG27"/>
    <property type="match status" value="1"/>
</dbReference>
<dbReference type="VEuPathDB" id="FungiDB:AB675_10580"/>
<evidence type="ECO:0000256" key="1">
    <source>
        <dbReference type="ARBA" id="ARBA00022516"/>
    </source>
</evidence>
<keyword evidence="5" id="KW-0443">Lipid metabolism</keyword>
<dbReference type="OrthoDB" id="9989144at2759"/>
<dbReference type="InterPro" id="IPR051593">
    <property type="entry name" value="Ergosterol_Biosynth_ERG27"/>
</dbReference>
<dbReference type="PANTHER" id="PTHR43647">
    <property type="entry name" value="DEHYDROGENASE"/>
    <property type="match status" value="1"/>
</dbReference>
<dbReference type="Gene3D" id="3.40.50.720">
    <property type="entry name" value="NAD(P)-binding Rossmann-like Domain"/>
    <property type="match status" value="1"/>
</dbReference>
<name>A0A0N1NZ05_9EURO</name>
<proteinExistence type="inferred from homology"/>
<protein>
    <submittedName>
        <fullName evidence="7">3-keto-steroid</fullName>
    </submittedName>
</protein>